<gene>
    <name evidence="2" type="ORF">DX927_11080</name>
</gene>
<evidence type="ECO:0000313" key="2">
    <source>
        <dbReference type="EMBL" id="KAA6451311.1"/>
    </source>
</evidence>
<name>A0A5M8RU70_9BACI</name>
<dbReference type="AlphaFoldDB" id="A0A5M8RU70"/>
<feature type="transmembrane region" description="Helical" evidence="1">
    <location>
        <begin position="35"/>
        <end position="59"/>
    </location>
</feature>
<dbReference type="EMBL" id="QSND01000002">
    <property type="protein sequence ID" value="KAA6451311.1"/>
    <property type="molecule type" value="Genomic_DNA"/>
</dbReference>
<comment type="caution">
    <text evidence="2">The sequence shown here is derived from an EMBL/GenBank/DDBJ whole genome shotgun (WGS) entry which is preliminary data.</text>
</comment>
<keyword evidence="1" id="KW-0812">Transmembrane</keyword>
<proteinExistence type="predicted"/>
<organism evidence="2 3">
    <name type="scientific">Bacillus swezeyi</name>
    <dbReference type="NCBI Taxonomy" id="1925020"/>
    <lineage>
        <taxon>Bacteria</taxon>
        <taxon>Bacillati</taxon>
        <taxon>Bacillota</taxon>
        <taxon>Bacilli</taxon>
        <taxon>Bacillales</taxon>
        <taxon>Bacillaceae</taxon>
        <taxon>Bacillus</taxon>
    </lineage>
</organism>
<keyword evidence="1" id="KW-1133">Transmembrane helix</keyword>
<evidence type="ECO:0000313" key="3">
    <source>
        <dbReference type="Proteomes" id="UP000324326"/>
    </source>
</evidence>
<reference evidence="2 3" key="1">
    <citation type="submission" date="2018-08" db="EMBL/GenBank/DDBJ databases">
        <title>Bacillus phenotypic plasticity.</title>
        <authorList>
            <person name="Hurtado E."/>
        </authorList>
    </citation>
    <scope>NUCLEOTIDE SEQUENCE [LARGE SCALE GENOMIC DNA]</scope>
    <source>
        <strain evidence="2 3">427</strain>
    </source>
</reference>
<keyword evidence="1" id="KW-0472">Membrane</keyword>
<dbReference type="Proteomes" id="UP000324326">
    <property type="component" value="Unassembled WGS sequence"/>
</dbReference>
<feature type="transmembrane region" description="Helical" evidence="1">
    <location>
        <begin position="6"/>
        <end position="23"/>
    </location>
</feature>
<protein>
    <submittedName>
        <fullName evidence="2">Uncharacterized protein</fullName>
    </submittedName>
</protein>
<evidence type="ECO:0000256" key="1">
    <source>
        <dbReference type="SAM" id="Phobius"/>
    </source>
</evidence>
<accession>A0A5M8RU70</accession>
<sequence length="62" mass="7175">MISFLFVLLIYIIPLLIIAYFGFDRSWKKASTVVIGFLKAIFIYSFIVVFFVFLFSIAVRGV</sequence>